<protein>
    <submittedName>
        <fullName evidence="2">NF-kappa-B essential modulator-like protein</fullName>
    </submittedName>
</protein>
<accession>A0A124E2X1</accession>
<evidence type="ECO:0000256" key="1">
    <source>
        <dbReference type="SAM" id="MobiDB-lite"/>
    </source>
</evidence>
<sequence>MSPTTIADAGTKTGMLMLCLTRLSAPGLRSPTESVVGMAVRPPSSIAAREGSRIRGTEHGPPTPAGDVFRTRFDPDGGSDVTRLEHHCGKSVHLTGGLG</sequence>
<proteinExistence type="predicted"/>
<feature type="region of interest" description="Disordered" evidence="1">
    <location>
        <begin position="29"/>
        <end position="84"/>
    </location>
</feature>
<name>A0A124E2X1_MYCCR</name>
<dbReference type="AlphaFoldDB" id="A0A124E2X1"/>
<gene>
    <name evidence="2" type="ORF">RMCC_5110</name>
</gene>
<dbReference type="STRING" id="228230.RMCC_5110"/>
<reference evidence="3" key="1">
    <citation type="journal article" date="2016" name="Genome Announc.">
        <title>Draft Genome Sequences of Five Rapidly Growing Mycobacterium Species, M. thermoresistibile, M. fortuitum subsp. acetamidolyticum, M. canariasense, M. brisbanense, and M. novocastrense.</title>
        <authorList>
            <person name="Katahira K."/>
            <person name="Ogura Y."/>
            <person name="Gotoh Y."/>
            <person name="Hayashi T."/>
        </authorList>
    </citation>
    <scope>NUCLEOTIDE SEQUENCE [LARGE SCALE GENOMIC DNA]</scope>
    <source>
        <strain evidence="3">JCM15298</strain>
    </source>
</reference>
<evidence type="ECO:0000313" key="2">
    <source>
        <dbReference type="EMBL" id="GAS98145.1"/>
    </source>
</evidence>
<dbReference type="Proteomes" id="UP000069443">
    <property type="component" value="Unassembled WGS sequence"/>
</dbReference>
<evidence type="ECO:0000313" key="3">
    <source>
        <dbReference type="Proteomes" id="UP000069443"/>
    </source>
</evidence>
<reference evidence="3" key="2">
    <citation type="submission" date="2016-02" db="EMBL/GenBank/DDBJ databases">
        <title>Draft genome sequence of five rapidly growing Mycobacterium species.</title>
        <authorList>
            <person name="Katahira K."/>
            <person name="Gotou Y."/>
            <person name="Iida K."/>
            <person name="Ogura Y."/>
            <person name="Hayashi T."/>
        </authorList>
    </citation>
    <scope>NUCLEOTIDE SEQUENCE [LARGE SCALE GENOMIC DNA]</scope>
    <source>
        <strain evidence="3">JCM15298</strain>
    </source>
</reference>
<comment type="caution">
    <text evidence="2">The sequence shown here is derived from an EMBL/GenBank/DDBJ whole genome shotgun (WGS) entry which is preliminary data.</text>
</comment>
<organism evidence="2 3">
    <name type="scientific">Mycolicibacterium canariasense</name>
    <name type="common">Mycobacterium canariasense</name>
    <dbReference type="NCBI Taxonomy" id="228230"/>
    <lineage>
        <taxon>Bacteria</taxon>
        <taxon>Bacillati</taxon>
        <taxon>Actinomycetota</taxon>
        <taxon>Actinomycetes</taxon>
        <taxon>Mycobacteriales</taxon>
        <taxon>Mycobacteriaceae</taxon>
        <taxon>Mycolicibacterium</taxon>
    </lineage>
</organism>
<dbReference type="EMBL" id="BCSY01000079">
    <property type="protein sequence ID" value="GAS98145.1"/>
    <property type="molecule type" value="Genomic_DNA"/>
</dbReference>
<keyword evidence="3" id="KW-1185">Reference proteome</keyword>